<dbReference type="EC" id="2.7.11.1" evidence="1"/>
<comment type="caution">
    <text evidence="11">The sequence shown here is derived from an EMBL/GenBank/DDBJ whole genome shotgun (WGS) entry which is preliminary data.</text>
</comment>
<dbReference type="GO" id="GO:0035556">
    <property type="term" value="P:intracellular signal transduction"/>
    <property type="evidence" value="ECO:0007669"/>
    <property type="project" value="TreeGrafter"/>
</dbReference>
<dbReference type="GO" id="GO:0072354">
    <property type="term" value="F:histone H3T3 kinase activity"/>
    <property type="evidence" value="ECO:0007669"/>
    <property type="project" value="TreeGrafter"/>
</dbReference>
<evidence type="ECO:0000256" key="6">
    <source>
        <dbReference type="ARBA" id="ARBA00022840"/>
    </source>
</evidence>
<evidence type="ECO:0000256" key="5">
    <source>
        <dbReference type="ARBA" id="ARBA00022777"/>
    </source>
</evidence>
<feature type="domain" description="Serine/threonine-protein kinase haspin C-terminal" evidence="10">
    <location>
        <begin position="647"/>
        <end position="730"/>
    </location>
</feature>
<evidence type="ECO:0000313" key="12">
    <source>
        <dbReference type="Proteomes" id="UP000310158"/>
    </source>
</evidence>
<dbReference type="Gene3D" id="1.10.510.10">
    <property type="entry name" value="Transferase(Phosphotransferase) domain 1"/>
    <property type="match status" value="1"/>
</dbReference>
<reference evidence="11 12" key="1">
    <citation type="submission" date="2019-02" db="EMBL/GenBank/DDBJ databases">
        <title>Genome sequencing of the rare red list fungi Bondarzewia mesenterica.</title>
        <authorList>
            <person name="Buettner E."/>
            <person name="Kellner H."/>
        </authorList>
    </citation>
    <scope>NUCLEOTIDE SEQUENCE [LARGE SCALE GENOMIC DNA]</scope>
    <source>
        <strain evidence="11 12">DSM 108281</strain>
    </source>
</reference>
<dbReference type="Gene3D" id="3.30.200.20">
    <property type="entry name" value="Phosphorylase Kinase, domain 1"/>
    <property type="match status" value="1"/>
</dbReference>
<sequence>MLGTRTKQVFSYGRRGHRIVNVSERQDKLYDENSQLSRKIDPPVASLSKALVSPSPPPHRRIRKKKIVLSSPLSPPKHKTKRTRPVIDVYKRSPSSKPVSLRQPLSAYSPNVPKSTAGRKKTRLIEAKGTPLKQPYSPVVDVDIIIMDDSGRRISQERRVSRTDVQVNPATTLPKKPSLPRKPPLDNADVIVLSDSDDSSPAVIKPRKRIGGKRVKPIIISSDESGSEQPADRKEADFWSPPDVEGFAGPSAAKLLTKPVVISIASTESDALSSRKPLAKKLLARARAQAPNSEPLAPSKPPHNEQRYRVDSFAPAPTRSQPHQLTPIRNGRSIFPRPPSPPSPSTPTDLELSFDFSKLSLHPELAVSENVVPEYILPLLAECGQTTPHEFSAFIETFPMDLIVGGWSGTTSALRDVAFQKIGEASYSEVFGIGDVVLKIVPIRDEDAKLSLGELADVECPAPSDAKDVRKEVIVTKAMGELCNGFVKLLRTYVVRGKYPSLLLDLWDEYNDKKGSESIRPDMFTLSQLYAIIVLPNGGPDLEAYTFSNPTKTGWRQACSLFWQVTRILAQAEDLMAFEHRDLHWGQILVKNDPSSPPTRRNVAKSKLPMDHPTHGVMATIIDLGLARMDSSDNPGEHTVHWTPFDEEIFEGEGRTLCEYQFDVYRYMRNNNGNDWETYHPLTNVMWLHYLTMKLRNSKRLRTPPAPRKNVAASATSGAYTERECYECLVEMQVLLSKAIESAKKPPAAKKGRRKTQAPTKMPVYVGPKCAEDVLIVGVERGWVKA</sequence>
<keyword evidence="5" id="KW-0418">Kinase</keyword>
<dbReference type="PANTHER" id="PTHR24419:SF18">
    <property type="entry name" value="SERINE_THREONINE-PROTEIN KINASE HASPIN"/>
    <property type="match status" value="1"/>
</dbReference>
<dbReference type="GO" id="GO:0000278">
    <property type="term" value="P:mitotic cell cycle"/>
    <property type="evidence" value="ECO:0007669"/>
    <property type="project" value="TreeGrafter"/>
</dbReference>
<keyword evidence="6" id="KW-0067">ATP-binding</keyword>
<comment type="catalytic activity">
    <reaction evidence="7">
        <text>L-threonyl-[protein] + ATP = O-phospho-L-threonyl-[protein] + ADP + H(+)</text>
        <dbReference type="Rhea" id="RHEA:46608"/>
        <dbReference type="Rhea" id="RHEA-COMP:11060"/>
        <dbReference type="Rhea" id="RHEA-COMP:11605"/>
        <dbReference type="ChEBI" id="CHEBI:15378"/>
        <dbReference type="ChEBI" id="CHEBI:30013"/>
        <dbReference type="ChEBI" id="CHEBI:30616"/>
        <dbReference type="ChEBI" id="CHEBI:61977"/>
        <dbReference type="ChEBI" id="CHEBI:456216"/>
        <dbReference type="EC" id="2.7.11.1"/>
    </reaction>
</comment>
<evidence type="ECO:0000256" key="3">
    <source>
        <dbReference type="ARBA" id="ARBA00022679"/>
    </source>
</evidence>
<protein>
    <recommendedName>
        <fullName evidence="1">non-specific serine/threonine protein kinase</fullName>
        <ecNumber evidence="1">2.7.11.1</ecNumber>
    </recommendedName>
</protein>
<evidence type="ECO:0000256" key="1">
    <source>
        <dbReference type="ARBA" id="ARBA00012513"/>
    </source>
</evidence>
<dbReference type="GO" id="GO:0005737">
    <property type="term" value="C:cytoplasm"/>
    <property type="evidence" value="ECO:0007669"/>
    <property type="project" value="TreeGrafter"/>
</dbReference>
<dbReference type="InterPro" id="IPR024604">
    <property type="entry name" value="GSG2_C"/>
</dbReference>
<dbReference type="Pfam" id="PF12330">
    <property type="entry name" value="Haspin_kinase"/>
    <property type="match status" value="1"/>
</dbReference>
<proteinExistence type="predicted"/>
<dbReference type="GO" id="GO:0005634">
    <property type="term" value="C:nucleus"/>
    <property type="evidence" value="ECO:0007669"/>
    <property type="project" value="TreeGrafter"/>
</dbReference>
<dbReference type="EMBL" id="SGPL01000338">
    <property type="protein sequence ID" value="THH13630.1"/>
    <property type="molecule type" value="Genomic_DNA"/>
</dbReference>
<organism evidence="11 12">
    <name type="scientific">Bondarzewia mesenterica</name>
    <dbReference type="NCBI Taxonomy" id="1095465"/>
    <lineage>
        <taxon>Eukaryota</taxon>
        <taxon>Fungi</taxon>
        <taxon>Dikarya</taxon>
        <taxon>Basidiomycota</taxon>
        <taxon>Agaricomycotina</taxon>
        <taxon>Agaricomycetes</taxon>
        <taxon>Russulales</taxon>
        <taxon>Bondarzewiaceae</taxon>
        <taxon>Bondarzewia</taxon>
    </lineage>
</organism>
<gene>
    <name evidence="11" type="ORF">EW146_g6606</name>
</gene>
<evidence type="ECO:0000256" key="9">
    <source>
        <dbReference type="SAM" id="MobiDB-lite"/>
    </source>
</evidence>
<accession>A0A4S4LTQ1</accession>
<keyword evidence="2" id="KW-0723">Serine/threonine-protein kinase</keyword>
<evidence type="ECO:0000259" key="10">
    <source>
        <dbReference type="SMART" id="SM01331"/>
    </source>
</evidence>
<dbReference type="OrthoDB" id="5327538at2759"/>
<evidence type="ECO:0000256" key="2">
    <source>
        <dbReference type="ARBA" id="ARBA00022527"/>
    </source>
</evidence>
<keyword evidence="12" id="KW-1185">Reference proteome</keyword>
<keyword evidence="3" id="KW-0808">Transferase</keyword>
<evidence type="ECO:0000256" key="4">
    <source>
        <dbReference type="ARBA" id="ARBA00022741"/>
    </source>
</evidence>
<feature type="compositionally biased region" description="Pro residues" evidence="9">
    <location>
        <begin position="336"/>
        <end position="345"/>
    </location>
</feature>
<feature type="region of interest" description="Disordered" evidence="9">
    <location>
        <begin position="155"/>
        <end position="245"/>
    </location>
</feature>
<feature type="region of interest" description="Disordered" evidence="9">
    <location>
        <begin position="93"/>
        <end position="120"/>
    </location>
</feature>
<feature type="compositionally biased region" description="Basic residues" evidence="9">
    <location>
        <begin position="205"/>
        <end position="216"/>
    </location>
</feature>
<dbReference type="PANTHER" id="PTHR24419">
    <property type="entry name" value="INTERLEUKIN-1 RECEPTOR-ASSOCIATED KINASE"/>
    <property type="match status" value="1"/>
</dbReference>
<evidence type="ECO:0000256" key="7">
    <source>
        <dbReference type="ARBA" id="ARBA00047899"/>
    </source>
</evidence>
<evidence type="ECO:0000256" key="8">
    <source>
        <dbReference type="ARBA" id="ARBA00048679"/>
    </source>
</evidence>
<dbReference type="GO" id="GO:0005524">
    <property type="term" value="F:ATP binding"/>
    <property type="evidence" value="ECO:0007669"/>
    <property type="project" value="UniProtKB-KW"/>
</dbReference>
<comment type="catalytic activity">
    <reaction evidence="8">
        <text>L-seryl-[protein] + ATP = O-phospho-L-seryl-[protein] + ADP + H(+)</text>
        <dbReference type="Rhea" id="RHEA:17989"/>
        <dbReference type="Rhea" id="RHEA-COMP:9863"/>
        <dbReference type="Rhea" id="RHEA-COMP:11604"/>
        <dbReference type="ChEBI" id="CHEBI:15378"/>
        <dbReference type="ChEBI" id="CHEBI:29999"/>
        <dbReference type="ChEBI" id="CHEBI:30616"/>
        <dbReference type="ChEBI" id="CHEBI:83421"/>
        <dbReference type="ChEBI" id="CHEBI:456216"/>
        <dbReference type="EC" id="2.7.11.1"/>
    </reaction>
</comment>
<feature type="region of interest" description="Disordered" evidence="9">
    <location>
        <begin position="284"/>
        <end position="349"/>
    </location>
</feature>
<evidence type="ECO:0000313" key="11">
    <source>
        <dbReference type="EMBL" id="THH13630.1"/>
    </source>
</evidence>
<dbReference type="SUPFAM" id="SSF56112">
    <property type="entry name" value="Protein kinase-like (PK-like)"/>
    <property type="match status" value="1"/>
</dbReference>
<keyword evidence="4" id="KW-0547">Nucleotide-binding</keyword>
<dbReference type="InterPro" id="IPR011009">
    <property type="entry name" value="Kinase-like_dom_sf"/>
</dbReference>
<dbReference type="Proteomes" id="UP000310158">
    <property type="component" value="Unassembled WGS sequence"/>
</dbReference>
<name>A0A4S4LTQ1_9AGAM</name>
<dbReference type="SMART" id="SM01331">
    <property type="entry name" value="DUF3635"/>
    <property type="match status" value="1"/>
</dbReference>
<dbReference type="AlphaFoldDB" id="A0A4S4LTQ1"/>